<organism evidence="2 3">
    <name type="scientific">Diplodia seriata</name>
    <dbReference type="NCBI Taxonomy" id="420778"/>
    <lineage>
        <taxon>Eukaryota</taxon>
        <taxon>Fungi</taxon>
        <taxon>Dikarya</taxon>
        <taxon>Ascomycota</taxon>
        <taxon>Pezizomycotina</taxon>
        <taxon>Dothideomycetes</taxon>
        <taxon>Dothideomycetes incertae sedis</taxon>
        <taxon>Botryosphaeriales</taxon>
        <taxon>Botryosphaeriaceae</taxon>
        <taxon>Diplodia</taxon>
    </lineage>
</organism>
<dbReference type="Pfam" id="PF07883">
    <property type="entry name" value="Cupin_2"/>
    <property type="match status" value="1"/>
</dbReference>
<dbReference type="SUPFAM" id="SSF51182">
    <property type="entry name" value="RmlC-like cupins"/>
    <property type="match status" value="1"/>
</dbReference>
<protein>
    <submittedName>
        <fullName evidence="2">Quercetin 2,3-dioxygenase</fullName>
    </submittedName>
</protein>
<keyword evidence="2" id="KW-0560">Oxidoreductase</keyword>
<dbReference type="EMBL" id="MSZU01000076">
    <property type="protein sequence ID" value="OMP87015.1"/>
    <property type="molecule type" value="Genomic_DNA"/>
</dbReference>
<evidence type="ECO:0000313" key="2">
    <source>
        <dbReference type="EMBL" id="OMP87015.1"/>
    </source>
</evidence>
<dbReference type="AlphaFoldDB" id="A0A1S8BHW4"/>
<feature type="domain" description="Cupin type-2" evidence="1">
    <location>
        <begin position="73"/>
        <end position="125"/>
    </location>
</feature>
<dbReference type="InterPro" id="IPR014710">
    <property type="entry name" value="RmlC-like_jellyroll"/>
</dbReference>
<reference evidence="2 3" key="1">
    <citation type="submission" date="2017-01" db="EMBL/GenBank/DDBJ databases">
        <title>Draft genome sequence of Diplodia seriata F98.1, a fungal species involved in grapevine trunk diseases.</title>
        <authorList>
            <person name="Robert-Siegwald G."/>
            <person name="Vallet J."/>
            <person name="Abou-Mansour E."/>
            <person name="Xu J."/>
            <person name="Rey P."/>
            <person name="Bertsch C."/>
            <person name="Rego C."/>
            <person name="Larignon P."/>
            <person name="Fontaine F."/>
            <person name="Lebrun M.-H."/>
        </authorList>
    </citation>
    <scope>NUCLEOTIDE SEQUENCE [LARGE SCALE GENOMIC DNA]</scope>
    <source>
        <strain evidence="2 3">F98.1</strain>
    </source>
</reference>
<dbReference type="PANTHER" id="PTHR36440">
    <property type="entry name" value="PUTATIVE (AFU_ORTHOLOGUE AFUA_8G07350)-RELATED"/>
    <property type="match status" value="1"/>
</dbReference>
<sequence length="383" mass="40927">MTVAATTSSQRPIIQAIDSPPGTASTSYVVSLFRGERLVIPCSNSVMRLLVTGRETGMAFAVVSTGGAAAAPIGFHYHREAHDVFLCLKGRVNVWAGAAARTMAPGDFASVPPGVIHQYQILGDHSEFVGLIVPGGWEEFFRIIGEPYLSNTSALFPVDDPRDPRAVLVPKLIEAAEKCDMVPVRDHAAVEIQPWGNGDDERLPDGVEPYFLRADAGPKWLLDGSAVARPLVTTVQSGGRFSVVGLEGGGGGGDGGHHRRSVFSEVGGMLRWERVHHCFVVVHGRVGFRVGKGGEGAEEEEEEVRLAADDTIFVPAGEAFSFEFESAFAQMYVFANGGGVAELVMAVGRRMEAPGSVPEKPMAEWRAEQVTALAGERGFVVVE</sequence>
<dbReference type="InterPro" id="IPR013096">
    <property type="entry name" value="Cupin_2"/>
</dbReference>
<keyword evidence="2" id="KW-0223">Dioxygenase</keyword>
<dbReference type="InterPro" id="IPR011051">
    <property type="entry name" value="RmlC_Cupin_sf"/>
</dbReference>
<dbReference type="OrthoDB" id="2588190at2759"/>
<gene>
    <name evidence="2" type="ORF">BK809_0007101</name>
</gene>
<dbReference type="Proteomes" id="UP000190776">
    <property type="component" value="Unassembled WGS sequence"/>
</dbReference>
<dbReference type="PANTHER" id="PTHR36440:SF1">
    <property type="entry name" value="PUTATIVE (AFU_ORTHOLOGUE AFUA_8G07350)-RELATED"/>
    <property type="match status" value="1"/>
</dbReference>
<dbReference type="STRING" id="420778.A0A1S8BHW4"/>
<dbReference type="CDD" id="cd02215">
    <property type="entry name" value="cupin_QDO_N_C"/>
    <property type="match status" value="1"/>
</dbReference>
<dbReference type="GO" id="GO:0051213">
    <property type="term" value="F:dioxygenase activity"/>
    <property type="evidence" value="ECO:0007669"/>
    <property type="project" value="UniProtKB-KW"/>
</dbReference>
<accession>A0A1S8BHW4</accession>
<comment type="caution">
    <text evidence="2">The sequence shown here is derived from an EMBL/GenBank/DDBJ whole genome shotgun (WGS) entry which is preliminary data.</text>
</comment>
<evidence type="ECO:0000313" key="3">
    <source>
        <dbReference type="Proteomes" id="UP000190776"/>
    </source>
</evidence>
<name>A0A1S8BHW4_9PEZI</name>
<evidence type="ECO:0000259" key="1">
    <source>
        <dbReference type="Pfam" id="PF07883"/>
    </source>
</evidence>
<dbReference type="InterPro" id="IPR053146">
    <property type="entry name" value="QDO-like"/>
</dbReference>
<dbReference type="Gene3D" id="2.60.120.10">
    <property type="entry name" value="Jelly Rolls"/>
    <property type="match status" value="2"/>
</dbReference>
<proteinExistence type="predicted"/>